<sequence>MRTTKIRQSMKFLEREDKVLELIQLDNALHIYDNLVGDVPQSNFGNQVPRYNVQSEISLVTRYTESQTAGEVMTYRCLLE</sequence>
<name>A0A0C3CPD1_HEBCY</name>
<reference evidence="1 2" key="1">
    <citation type="submission" date="2014-04" db="EMBL/GenBank/DDBJ databases">
        <authorList>
            <consortium name="DOE Joint Genome Institute"/>
            <person name="Kuo A."/>
            <person name="Gay G."/>
            <person name="Dore J."/>
            <person name="Kohler A."/>
            <person name="Nagy L.G."/>
            <person name="Floudas D."/>
            <person name="Copeland A."/>
            <person name="Barry K.W."/>
            <person name="Cichocki N."/>
            <person name="Veneault-Fourrey C."/>
            <person name="LaButti K."/>
            <person name="Lindquist E.A."/>
            <person name="Lipzen A."/>
            <person name="Lundell T."/>
            <person name="Morin E."/>
            <person name="Murat C."/>
            <person name="Sun H."/>
            <person name="Tunlid A."/>
            <person name="Henrissat B."/>
            <person name="Grigoriev I.V."/>
            <person name="Hibbett D.S."/>
            <person name="Martin F."/>
            <person name="Nordberg H.P."/>
            <person name="Cantor M.N."/>
            <person name="Hua S.X."/>
        </authorList>
    </citation>
    <scope>NUCLEOTIDE SEQUENCE [LARGE SCALE GENOMIC DNA]</scope>
    <source>
        <strain evidence="2">h7</strain>
    </source>
</reference>
<keyword evidence="2" id="KW-1185">Reference proteome</keyword>
<gene>
    <name evidence="1" type="ORF">M413DRAFT_344607</name>
</gene>
<organism evidence="1 2">
    <name type="scientific">Hebeloma cylindrosporum</name>
    <dbReference type="NCBI Taxonomy" id="76867"/>
    <lineage>
        <taxon>Eukaryota</taxon>
        <taxon>Fungi</taxon>
        <taxon>Dikarya</taxon>
        <taxon>Basidiomycota</taxon>
        <taxon>Agaricomycotina</taxon>
        <taxon>Agaricomycetes</taxon>
        <taxon>Agaricomycetidae</taxon>
        <taxon>Agaricales</taxon>
        <taxon>Agaricineae</taxon>
        <taxon>Hymenogastraceae</taxon>
        <taxon>Hebeloma</taxon>
    </lineage>
</organism>
<dbReference type="EMBL" id="KN831772">
    <property type="protein sequence ID" value="KIM45611.1"/>
    <property type="molecule type" value="Genomic_DNA"/>
</dbReference>
<evidence type="ECO:0000313" key="2">
    <source>
        <dbReference type="Proteomes" id="UP000053424"/>
    </source>
</evidence>
<reference evidence="2" key="2">
    <citation type="submission" date="2015-01" db="EMBL/GenBank/DDBJ databases">
        <title>Evolutionary Origins and Diversification of the Mycorrhizal Mutualists.</title>
        <authorList>
            <consortium name="DOE Joint Genome Institute"/>
            <consortium name="Mycorrhizal Genomics Consortium"/>
            <person name="Kohler A."/>
            <person name="Kuo A."/>
            <person name="Nagy L.G."/>
            <person name="Floudas D."/>
            <person name="Copeland A."/>
            <person name="Barry K.W."/>
            <person name="Cichocki N."/>
            <person name="Veneault-Fourrey C."/>
            <person name="LaButti K."/>
            <person name="Lindquist E.A."/>
            <person name="Lipzen A."/>
            <person name="Lundell T."/>
            <person name="Morin E."/>
            <person name="Murat C."/>
            <person name="Riley R."/>
            <person name="Ohm R."/>
            <person name="Sun H."/>
            <person name="Tunlid A."/>
            <person name="Henrissat B."/>
            <person name="Grigoriev I.V."/>
            <person name="Hibbett D.S."/>
            <person name="Martin F."/>
        </authorList>
    </citation>
    <scope>NUCLEOTIDE SEQUENCE [LARGE SCALE GENOMIC DNA]</scope>
    <source>
        <strain evidence="2">h7</strain>
    </source>
</reference>
<evidence type="ECO:0000313" key="1">
    <source>
        <dbReference type="EMBL" id="KIM45611.1"/>
    </source>
</evidence>
<accession>A0A0C3CPD1</accession>
<proteinExistence type="predicted"/>
<dbReference type="Proteomes" id="UP000053424">
    <property type="component" value="Unassembled WGS sequence"/>
</dbReference>
<protein>
    <submittedName>
        <fullName evidence="1">Uncharacterized protein</fullName>
    </submittedName>
</protein>
<dbReference type="AlphaFoldDB" id="A0A0C3CPD1"/>
<dbReference type="HOGENOM" id="CLU_2590039_0_0_1"/>